<proteinExistence type="predicted"/>
<dbReference type="PANTHER" id="PTHR30543:SF21">
    <property type="entry name" value="NAD(P)H-DEPENDENT FMN REDUCTASE LOT6"/>
    <property type="match status" value="1"/>
</dbReference>
<dbReference type="PANTHER" id="PTHR30543">
    <property type="entry name" value="CHROMATE REDUCTASE"/>
    <property type="match status" value="1"/>
</dbReference>
<accession>C5CZQ9</accession>
<dbReference type="Gene3D" id="3.40.50.360">
    <property type="match status" value="1"/>
</dbReference>
<dbReference type="HOGENOM" id="CLU_055322_4_2_4"/>
<dbReference type="EMBL" id="CP001636">
    <property type="protein sequence ID" value="ACS22309.1"/>
    <property type="molecule type" value="Genomic_DNA"/>
</dbReference>
<reference evidence="2" key="1">
    <citation type="submission" date="2009-06" db="EMBL/GenBank/DDBJ databases">
        <title>Complete sequence of chromosome 2 of Variovorax paradoxus S110.</title>
        <authorList>
            <consortium name="US DOE Joint Genome Institute"/>
            <person name="Lucas S."/>
            <person name="Copeland A."/>
            <person name="Lapidus A."/>
            <person name="Glavina del Rio T."/>
            <person name="Tice H."/>
            <person name="Bruce D."/>
            <person name="Goodwin L."/>
            <person name="Pitluck S."/>
            <person name="Chertkov O."/>
            <person name="Brettin T."/>
            <person name="Detter J.C."/>
            <person name="Han C."/>
            <person name="Larimer F."/>
            <person name="Land M."/>
            <person name="Hauser L."/>
            <person name="Kyrpides N."/>
            <person name="Ovchinnikova G."/>
            <person name="Orwin P."/>
            <person name="Leadbetter J.R."/>
            <person name="Spain J.C."/>
            <person name="Han J.I."/>
        </authorList>
    </citation>
    <scope>NUCLEOTIDE SEQUENCE</scope>
    <source>
        <strain evidence="2">S110</strain>
    </source>
</reference>
<dbReference type="STRING" id="543728.Vapar_5720"/>
<organism evidence="2">
    <name type="scientific">Variovorax paradoxus (strain S110)</name>
    <dbReference type="NCBI Taxonomy" id="543728"/>
    <lineage>
        <taxon>Bacteria</taxon>
        <taxon>Pseudomonadati</taxon>
        <taxon>Pseudomonadota</taxon>
        <taxon>Betaproteobacteria</taxon>
        <taxon>Burkholderiales</taxon>
        <taxon>Comamonadaceae</taxon>
        <taxon>Variovorax</taxon>
    </lineage>
</organism>
<dbReference type="KEGG" id="vap:Vapar_5720"/>
<dbReference type="InterPro" id="IPR005025">
    <property type="entry name" value="FMN_Rdtase-like_dom"/>
</dbReference>
<evidence type="ECO:0000259" key="1">
    <source>
        <dbReference type="Pfam" id="PF03358"/>
    </source>
</evidence>
<dbReference type="GO" id="GO:0010181">
    <property type="term" value="F:FMN binding"/>
    <property type="evidence" value="ECO:0007669"/>
    <property type="project" value="TreeGrafter"/>
</dbReference>
<dbReference type="GO" id="GO:0005829">
    <property type="term" value="C:cytosol"/>
    <property type="evidence" value="ECO:0007669"/>
    <property type="project" value="TreeGrafter"/>
</dbReference>
<dbReference type="InterPro" id="IPR050712">
    <property type="entry name" value="NAD(P)H-dep_reductase"/>
</dbReference>
<evidence type="ECO:0000313" key="2">
    <source>
        <dbReference type="EMBL" id="ACS22309.1"/>
    </source>
</evidence>
<feature type="domain" description="NADPH-dependent FMN reductase-like" evidence="1">
    <location>
        <begin position="11"/>
        <end position="156"/>
    </location>
</feature>
<dbReference type="InterPro" id="IPR029039">
    <property type="entry name" value="Flavoprotein-like_sf"/>
</dbReference>
<dbReference type="OrthoDB" id="9812295at2"/>
<dbReference type="AlphaFoldDB" id="C5CZQ9"/>
<sequence>MTRSTSIAGIRLLGISGSIRRDSHCTAVLRSLQPLLPAPATIELFALNDVPLYNADLDGDAPPAAVARLKAAIAEADGLVLCSPEYNYGMPGVLKNAIDWASRPSFASPLKGKPVLIATASPGTAGGVRAQAQIRDALAATLARPVVRQHVAIANVATRIRDGRLHDEPTLDFLRAALADLLREIELLDGAASLQSL</sequence>
<gene>
    <name evidence="2" type="ordered locus">Vapar_5720</name>
</gene>
<dbReference type="Pfam" id="PF03358">
    <property type="entry name" value="FMN_red"/>
    <property type="match status" value="1"/>
</dbReference>
<dbReference type="SUPFAM" id="SSF52218">
    <property type="entry name" value="Flavoproteins"/>
    <property type="match status" value="1"/>
</dbReference>
<protein>
    <submittedName>
        <fullName evidence="2">NADPH-dependent FMN reductase</fullName>
    </submittedName>
</protein>
<dbReference type="eggNOG" id="COG0431">
    <property type="taxonomic scope" value="Bacteria"/>
</dbReference>
<dbReference type="GO" id="GO:0016491">
    <property type="term" value="F:oxidoreductase activity"/>
    <property type="evidence" value="ECO:0007669"/>
    <property type="project" value="InterPro"/>
</dbReference>
<name>C5CZQ9_VARPS</name>